<evidence type="ECO:0000313" key="3">
    <source>
        <dbReference type="EMBL" id="MCA1854434.1"/>
    </source>
</evidence>
<organism evidence="3 4">
    <name type="scientific">Massilia hydrophila</name>
    <dbReference type="NCBI Taxonomy" id="3044279"/>
    <lineage>
        <taxon>Bacteria</taxon>
        <taxon>Pseudomonadati</taxon>
        <taxon>Pseudomonadota</taxon>
        <taxon>Betaproteobacteria</taxon>
        <taxon>Burkholderiales</taxon>
        <taxon>Oxalobacteraceae</taxon>
        <taxon>Telluria group</taxon>
        <taxon>Massilia</taxon>
    </lineage>
</organism>
<comment type="similarity">
    <text evidence="1">Belongs to the outer membrane factor (OMF) (TC 1.B.17) family.</text>
</comment>
<evidence type="ECO:0000313" key="4">
    <source>
        <dbReference type="Proteomes" id="UP001198602"/>
    </source>
</evidence>
<dbReference type="RefSeq" id="WP_225236909.1">
    <property type="nucleotide sequence ID" value="NZ_JAHYBX010000001.1"/>
</dbReference>
<name>A0ABS7Y7A6_9BURK</name>
<dbReference type="PANTHER" id="PTHR30203:SF24">
    <property type="entry name" value="BLR4935 PROTEIN"/>
    <property type="match status" value="1"/>
</dbReference>
<dbReference type="Proteomes" id="UP001198602">
    <property type="component" value="Unassembled WGS sequence"/>
</dbReference>
<gene>
    <name evidence="3" type="ORF">LE190_00635</name>
</gene>
<feature type="chain" id="PRO_5046779561" evidence="2">
    <location>
        <begin position="23"/>
        <end position="427"/>
    </location>
</feature>
<sequence length="427" mass="45957">MKRAILSLAIAGAVCTPILAQAQLRPAVTAESQQNTTIALTVDAAVERAMRVHPEIRAALNEVAAQAGAVKQAGSFPNPELELLREGFDEPGRTSTVQLNIPLELGGKRAARIRAAEREQHVASQDVSAIRARVRGETIAAFYEVVAAMERSRLAGEIASIAAKATDVAGKRVLAGKVSPVEETRARVAQASVRIEAVQAKRELVRAKGKLAAMVGADPRNIDIANPDPIALPRLTALPELLAQLERAPGLSRARALVEQRQAAVDVERSRRMPDVTVALGTKREDGRRQTVVGLSVPLPLFNRNQGSLLESLRRTDKARNELDAESLRLRAELYDAHARMSAALEEVALIATDVLPGAESTYQAASRGFELGKFSFLEVLDAQRTLFQSKNQYLLAVAESYRASAEIDRLVGATGPLTGTTQAQEQ</sequence>
<evidence type="ECO:0000256" key="1">
    <source>
        <dbReference type="ARBA" id="ARBA00007613"/>
    </source>
</evidence>
<proteinExistence type="inferred from homology"/>
<feature type="signal peptide" evidence="2">
    <location>
        <begin position="1"/>
        <end position="22"/>
    </location>
</feature>
<dbReference type="SUPFAM" id="SSF56954">
    <property type="entry name" value="Outer membrane efflux proteins (OEP)"/>
    <property type="match status" value="1"/>
</dbReference>
<keyword evidence="2" id="KW-0732">Signal</keyword>
<protein>
    <submittedName>
        <fullName evidence="3">TolC family protein</fullName>
    </submittedName>
</protein>
<evidence type="ECO:0000256" key="2">
    <source>
        <dbReference type="SAM" id="SignalP"/>
    </source>
</evidence>
<dbReference type="PANTHER" id="PTHR30203">
    <property type="entry name" value="OUTER MEMBRANE CATION EFFLUX PROTEIN"/>
    <property type="match status" value="1"/>
</dbReference>
<dbReference type="InterPro" id="IPR003423">
    <property type="entry name" value="OMP_efflux"/>
</dbReference>
<dbReference type="EMBL" id="JAHYBX010000001">
    <property type="protein sequence ID" value="MCA1854434.1"/>
    <property type="molecule type" value="Genomic_DNA"/>
</dbReference>
<keyword evidence="4" id="KW-1185">Reference proteome</keyword>
<dbReference type="Pfam" id="PF02321">
    <property type="entry name" value="OEP"/>
    <property type="match status" value="2"/>
</dbReference>
<dbReference type="InterPro" id="IPR010131">
    <property type="entry name" value="MdtP/NodT-like"/>
</dbReference>
<reference evidence="3 4" key="1">
    <citation type="submission" date="2021-07" db="EMBL/GenBank/DDBJ databases">
        <title>Characterization of Violacein-producing bacteria and related species.</title>
        <authorList>
            <person name="Wilson H.S."/>
            <person name="De Leon M.E."/>
        </authorList>
    </citation>
    <scope>NUCLEOTIDE SEQUENCE [LARGE SCALE GENOMIC DNA]</scope>
    <source>
        <strain evidence="3 4">HSC-2F05</strain>
    </source>
</reference>
<dbReference type="Gene3D" id="1.20.1600.10">
    <property type="entry name" value="Outer membrane efflux proteins (OEP)"/>
    <property type="match status" value="1"/>
</dbReference>
<comment type="caution">
    <text evidence="3">The sequence shown here is derived from an EMBL/GenBank/DDBJ whole genome shotgun (WGS) entry which is preliminary data.</text>
</comment>
<accession>A0ABS7Y7A6</accession>